<organism evidence="2 3">
    <name type="scientific">Mycena rosella</name>
    <name type="common">Pink bonnet</name>
    <name type="synonym">Agaricus rosellus</name>
    <dbReference type="NCBI Taxonomy" id="1033263"/>
    <lineage>
        <taxon>Eukaryota</taxon>
        <taxon>Fungi</taxon>
        <taxon>Dikarya</taxon>
        <taxon>Basidiomycota</taxon>
        <taxon>Agaricomycotina</taxon>
        <taxon>Agaricomycetes</taxon>
        <taxon>Agaricomycetidae</taxon>
        <taxon>Agaricales</taxon>
        <taxon>Marasmiineae</taxon>
        <taxon>Mycenaceae</taxon>
        <taxon>Mycena</taxon>
    </lineage>
</organism>
<accession>A0AAD7DIM3</accession>
<reference evidence="2" key="1">
    <citation type="submission" date="2023-03" db="EMBL/GenBank/DDBJ databases">
        <title>Massive genome expansion in bonnet fungi (Mycena s.s.) driven by repeated elements and novel gene families across ecological guilds.</title>
        <authorList>
            <consortium name="Lawrence Berkeley National Laboratory"/>
            <person name="Harder C.B."/>
            <person name="Miyauchi S."/>
            <person name="Viragh M."/>
            <person name="Kuo A."/>
            <person name="Thoen E."/>
            <person name="Andreopoulos B."/>
            <person name="Lu D."/>
            <person name="Skrede I."/>
            <person name="Drula E."/>
            <person name="Henrissat B."/>
            <person name="Morin E."/>
            <person name="Kohler A."/>
            <person name="Barry K."/>
            <person name="LaButti K."/>
            <person name="Morin E."/>
            <person name="Salamov A."/>
            <person name="Lipzen A."/>
            <person name="Mereny Z."/>
            <person name="Hegedus B."/>
            <person name="Baldrian P."/>
            <person name="Stursova M."/>
            <person name="Weitz H."/>
            <person name="Taylor A."/>
            <person name="Grigoriev I.V."/>
            <person name="Nagy L.G."/>
            <person name="Martin F."/>
            <person name="Kauserud H."/>
        </authorList>
    </citation>
    <scope>NUCLEOTIDE SEQUENCE</scope>
    <source>
        <strain evidence="2">CBHHK067</strain>
    </source>
</reference>
<feature type="compositionally biased region" description="Low complexity" evidence="1">
    <location>
        <begin position="224"/>
        <end position="235"/>
    </location>
</feature>
<evidence type="ECO:0000313" key="2">
    <source>
        <dbReference type="EMBL" id="KAJ7692249.1"/>
    </source>
</evidence>
<feature type="compositionally biased region" description="Basic and acidic residues" evidence="1">
    <location>
        <begin position="196"/>
        <end position="213"/>
    </location>
</feature>
<gene>
    <name evidence="2" type="ORF">B0H17DRAFT_1330820</name>
</gene>
<evidence type="ECO:0000313" key="3">
    <source>
        <dbReference type="Proteomes" id="UP001221757"/>
    </source>
</evidence>
<feature type="region of interest" description="Disordered" evidence="1">
    <location>
        <begin position="195"/>
        <end position="255"/>
    </location>
</feature>
<sequence>MTTPPACATVDISTPQRPIVLVLAPRLRRGPKRAVPLPRRRTPALQHRDGRYRPGAGGAGRQTKQRHVRVPVHPSTPHRLRRRTHRPRARACPGPPRRPYAAAHDPTVLVRPHPASSAHAHASDPHRDREERTATRSRSRLHRGLPSSRDRPPKNPRKKRQEKTVEDEMGDEAGEDPSPCRLVIIVVVRGLAETHTPADKRPATTRLRDDRRPHTSTRPRRLRAPSAPRAKPAAACIAGSRHPGTVEKHREKRHK</sequence>
<keyword evidence="3" id="KW-1185">Reference proteome</keyword>
<dbReference type="EMBL" id="JARKIE010000053">
    <property type="protein sequence ID" value="KAJ7692249.1"/>
    <property type="molecule type" value="Genomic_DNA"/>
</dbReference>
<proteinExistence type="predicted"/>
<feature type="compositionally biased region" description="Basic residues" evidence="1">
    <location>
        <begin position="63"/>
        <end position="89"/>
    </location>
</feature>
<name>A0AAD7DIM3_MYCRO</name>
<comment type="caution">
    <text evidence="2">The sequence shown here is derived from an EMBL/GenBank/DDBJ whole genome shotgun (WGS) entry which is preliminary data.</text>
</comment>
<feature type="compositionally biased region" description="Low complexity" evidence="1">
    <location>
        <begin position="111"/>
        <end position="120"/>
    </location>
</feature>
<feature type="region of interest" description="Disordered" evidence="1">
    <location>
        <begin position="29"/>
        <end position="177"/>
    </location>
</feature>
<dbReference type="AlphaFoldDB" id="A0AAD7DIM3"/>
<protein>
    <submittedName>
        <fullName evidence="2">Uncharacterized protein</fullName>
    </submittedName>
</protein>
<feature type="compositionally biased region" description="Basic residues" evidence="1">
    <location>
        <begin position="214"/>
        <end position="223"/>
    </location>
</feature>
<evidence type="ECO:0000256" key="1">
    <source>
        <dbReference type="SAM" id="MobiDB-lite"/>
    </source>
</evidence>
<feature type="compositionally biased region" description="Acidic residues" evidence="1">
    <location>
        <begin position="165"/>
        <end position="175"/>
    </location>
</feature>
<dbReference type="Proteomes" id="UP001221757">
    <property type="component" value="Unassembled WGS sequence"/>
</dbReference>
<feature type="compositionally biased region" description="Basic residues" evidence="1">
    <location>
        <begin position="29"/>
        <end position="42"/>
    </location>
</feature>
<feature type="compositionally biased region" description="Basic and acidic residues" evidence="1">
    <location>
        <begin position="121"/>
        <end position="134"/>
    </location>
</feature>